<reference evidence="1 2" key="1">
    <citation type="submission" date="2020-05" db="EMBL/GenBank/DDBJ databases">
        <authorList>
            <person name="Whitworth D."/>
        </authorList>
    </citation>
    <scope>NUCLEOTIDE SEQUENCE [LARGE SCALE GENOMIC DNA]</scope>
    <source>
        <strain evidence="1 2">AB043B</strain>
    </source>
</reference>
<dbReference type="EMBL" id="JABFJV010000227">
    <property type="protein sequence ID" value="NOK37448.1"/>
    <property type="molecule type" value="Genomic_DNA"/>
</dbReference>
<gene>
    <name evidence="1" type="ORF">HMI49_30060</name>
</gene>
<dbReference type="Proteomes" id="UP000563426">
    <property type="component" value="Unassembled WGS sequence"/>
</dbReference>
<accession>A0A3A8HZ26</accession>
<evidence type="ECO:0000313" key="2">
    <source>
        <dbReference type="Proteomes" id="UP000563426"/>
    </source>
</evidence>
<dbReference type="AlphaFoldDB" id="A0A3A8HZ26"/>
<evidence type="ECO:0000313" key="1">
    <source>
        <dbReference type="EMBL" id="NOK37448.1"/>
    </source>
</evidence>
<proteinExistence type="predicted"/>
<dbReference type="RefSeq" id="WP_120526707.1">
    <property type="nucleotide sequence ID" value="NZ_JABFJV010000227.1"/>
</dbReference>
<evidence type="ECO:0008006" key="3">
    <source>
        <dbReference type="Google" id="ProtNLM"/>
    </source>
</evidence>
<comment type="caution">
    <text evidence="1">The sequence shown here is derived from an EMBL/GenBank/DDBJ whole genome shotgun (WGS) entry which is preliminary data.</text>
</comment>
<name>A0A3A8HZ26_9BACT</name>
<protein>
    <recommendedName>
        <fullName evidence="3">STAS/SEC14 domain-containing protein</fullName>
    </recommendedName>
</protein>
<keyword evidence="2" id="KW-1185">Reference proteome</keyword>
<organism evidence="1 2">
    <name type="scientific">Corallococcus exercitus</name>
    <dbReference type="NCBI Taxonomy" id="2316736"/>
    <lineage>
        <taxon>Bacteria</taxon>
        <taxon>Pseudomonadati</taxon>
        <taxon>Myxococcota</taxon>
        <taxon>Myxococcia</taxon>
        <taxon>Myxococcales</taxon>
        <taxon>Cystobacterineae</taxon>
        <taxon>Myxococcaceae</taxon>
        <taxon>Corallococcus</taxon>
    </lineage>
</organism>
<dbReference type="OrthoDB" id="9154248at2"/>
<sequence>MIENLRTEYGFRINAPGYIQLPEITAWFNDLKAKVAVKRGRPFGLLVDIRSQRANPPETQDVIKQAMVWLRQNGMVRSAVVLDSTVARLMMVRMSKQSGVYEWERYIDASKDTDWEHKAIDWITNATEPSKEEDAAA</sequence>